<keyword evidence="3" id="KW-1185">Reference proteome</keyword>
<dbReference type="EMBL" id="FUYP01000007">
    <property type="protein sequence ID" value="SKB49516.1"/>
    <property type="molecule type" value="Genomic_DNA"/>
</dbReference>
<dbReference type="Proteomes" id="UP000190044">
    <property type="component" value="Unassembled WGS sequence"/>
</dbReference>
<protein>
    <submittedName>
        <fullName evidence="2">Uncharacterized protein</fullName>
    </submittedName>
</protein>
<dbReference type="Gene3D" id="3.30.40.220">
    <property type="match status" value="1"/>
</dbReference>
<evidence type="ECO:0000256" key="1">
    <source>
        <dbReference type="SAM" id="MobiDB-lite"/>
    </source>
</evidence>
<evidence type="ECO:0000313" key="3">
    <source>
        <dbReference type="Proteomes" id="UP000190044"/>
    </source>
</evidence>
<evidence type="ECO:0000313" key="2">
    <source>
        <dbReference type="EMBL" id="SKB49516.1"/>
    </source>
</evidence>
<organism evidence="2 3">
    <name type="scientific">Sphingopyxis flava</name>
    <dbReference type="NCBI Taxonomy" id="1507287"/>
    <lineage>
        <taxon>Bacteria</taxon>
        <taxon>Pseudomonadati</taxon>
        <taxon>Pseudomonadota</taxon>
        <taxon>Alphaproteobacteria</taxon>
        <taxon>Sphingomonadales</taxon>
        <taxon>Sphingomonadaceae</taxon>
        <taxon>Sphingopyxis</taxon>
    </lineage>
</organism>
<name>A0A1T5BQM9_9SPHN</name>
<sequence>MRRVKSRLRLEPSVKQKTRASVKRATPQKPRKVYEKDPRADLFWNAKRRARKAGIPFTITMDDIVIPSHCPVLGIPVFRMTGSKGGGDNSPSLDKINPNLGYVKGNVIVISGRANRLKADASIKELRDIASFYATLRRGVRVTGAKEIT</sequence>
<gene>
    <name evidence="2" type="ORF">SAMN06295937_100760</name>
</gene>
<proteinExistence type="predicted"/>
<accession>A0A1T5BQM9</accession>
<reference evidence="3" key="1">
    <citation type="submission" date="2017-02" db="EMBL/GenBank/DDBJ databases">
        <authorList>
            <person name="Varghese N."/>
            <person name="Submissions S."/>
        </authorList>
    </citation>
    <scope>NUCLEOTIDE SEQUENCE [LARGE SCALE GENOMIC DNA]</scope>
    <source>
        <strain evidence="3">R11H</strain>
    </source>
</reference>
<feature type="region of interest" description="Disordered" evidence="1">
    <location>
        <begin position="1"/>
        <end position="32"/>
    </location>
</feature>
<dbReference type="AlphaFoldDB" id="A0A1T5BQM9"/>